<dbReference type="InterPro" id="IPR052228">
    <property type="entry name" value="Sec_Metab_Biosynth_Oxidored"/>
</dbReference>
<keyword evidence="1" id="KW-0560">Oxidoreductase</keyword>
<reference evidence="3" key="1">
    <citation type="submission" date="2020-05" db="EMBL/GenBank/DDBJ databases">
        <title>Mycena genomes resolve the evolution of fungal bioluminescence.</title>
        <authorList>
            <person name="Tsai I.J."/>
        </authorList>
    </citation>
    <scope>NUCLEOTIDE SEQUENCE</scope>
    <source>
        <strain evidence="3">CCC161011</strain>
    </source>
</reference>
<organism evidence="3 4">
    <name type="scientific">Mycena venus</name>
    <dbReference type="NCBI Taxonomy" id="2733690"/>
    <lineage>
        <taxon>Eukaryota</taxon>
        <taxon>Fungi</taxon>
        <taxon>Dikarya</taxon>
        <taxon>Basidiomycota</taxon>
        <taxon>Agaricomycotina</taxon>
        <taxon>Agaricomycetes</taxon>
        <taxon>Agaricomycetidae</taxon>
        <taxon>Agaricales</taxon>
        <taxon>Marasmiineae</taxon>
        <taxon>Mycenaceae</taxon>
        <taxon>Mycena</taxon>
    </lineage>
</organism>
<evidence type="ECO:0000313" key="3">
    <source>
        <dbReference type="EMBL" id="KAF7352231.1"/>
    </source>
</evidence>
<evidence type="ECO:0000256" key="2">
    <source>
        <dbReference type="SAM" id="Phobius"/>
    </source>
</evidence>
<evidence type="ECO:0000256" key="1">
    <source>
        <dbReference type="ARBA" id="ARBA00023002"/>
    </source>
</evidence>
<dbReference type="OrthoDB" id="2898509at2759"/>
<gene>
    <name evidence="3" type="ORF">MVEN_01186500</name>
</gene>
<dbReference type="PANTHER" id="PTHR47534">
    <property type="entry name" value="YALI0E05731P"/>
    <property type="match status" value="1"/>
</dbReference>
<dbReference type="EMBL" id="JACAZI010000009">
    <property type="protein sequence ID" value="KAF7352231.1"/>
    <property type="molecule type" value="Genomic_DNA"/>
</dbReference>
<keyword evidence="2" id="KW-1133">Transmembrane helix</keyword>
<keyword evidence="2" id="KW-0472">Membrane</keyword>
<keyword evidence="4" id="KW-1185">Reference proteome</keyword>
<dbReference type="PANTHER" id="PTHR47534:SF3">
    <property type="entry name" value="ALCOHOL DEHYDROGENASE-LIKE C-TERMINAL DOMAIN-CONTAINING PROTEIN"/>
    <property type="match status" value="1"/>
</dbReference>
<dbReference type="Proteomes" id="UP000620124">
    <property type="component" value="Unassembled WGS sequence"/>
</dbReference>
<name>A0A8H6Y4U3_9AGAR</name>
<keyword evidence="2" id="KW-0812">Transmembrane</keyword>
<proteinExistence type="predicted"/>
<dbReference type="AlphaFoldDB" id="A0A8H6Y4U3"/>
<protein>
    <submittedName>
        <fullName evidence="3">NAD(P)-binding protein</fullName>
    </submittedName>
</protein>
<dbReference type="InterPro" id="IPR002347">
    <property type="entry name" value="SDR_fam"/>
</dbReference>
<accession>A0A8H6Y4U3</accession>
<sequence>MAPDAAAGLRNVSLVGQNKTAIVVGGTLGIGAGVARLLARLGCSRIIIVGRNETRGKAVLEVLKELAPKESRIVVEFIKGDLSDSKGMREVASSLQKAAGDAGIDYLIMSQNGTPAGLNTKYNADGHDTAFAVQAISRFALAYLLTTSGGLVPNAIVMSIANQGQSLDDLSVDDLSLKTRLAKGPSATGIFINQSQRDSTVLDSAFEELNLRYPQYQYFSLWPGLVKTEEFNFSITPGYIKVIMWLGLKIIGTTPDQYANFPVYILASPDAQRTLGSGKYFDRVLNPTPLGKWSRDPKNRQALWEKLKEIIGEQ</sequence>
<dbReference type="InterPro" id="IPR036291">
    <property type="entry name" value="NAD(P)-bd_dom_sf"/>
</dbReference>
<dbReference type="SUPFAM" id="SSF51735">
    <property type="entry name" value="NAD(P)-binding Rossmann-fold domains"/>
    <property type="match status" value="1"/>
</dbReference>
<dbReference type="Pfam" id="PF00106">
    <property type="entry name" value="adh_short"/>
    <property type="match status" value="1"/>
</dbReference>
<evidence type="ECO:0000313" key="4">
    <source>
        <dbReference type="Proteomes" id="UP000620124"/>
    </source>
</evidence>
<dbReference type="GO" id="GO:0016491">
    <property type="term" value="F:oxidoreductase activity"/>
    <property type="evidence" value="ECO:0007669"/>
    <property type="project" value="UniProtKB-KW"/>
</dbReference>
<comment type="caution">
    <text evidence="3">The sequence shown here is derived from an EMBL/GenBank/DDBJ whole genome shotgun (WGS) entry which is preliminary data.</text>
</comment>
<feature type="transmembrane region" description="Helical" evidence="2">
    <location>
        <begin position="20"/>
        <end position="39"/>
    </location>
</feature>
<dbReference type="Gene3D" id="3.40.50.720">
    <property type="entry name" value="NAD(P)-binding Rossmann-like Domain"/>
    <property type="match status" value="1"/>
</dbReference>